<organism evidence="5 6">
    <name type="scientific">Labilibaculum manganireducens</name>
    <dbReference type="NCBI Taxonomy" id="1940525"/>
    <lineage>
        <taxon>Bacteria</taxon>
        <taxon>Pseudomonadati</taxon>
        <taxon>Bacteroidota</taxon>
        <taxon>Bacteroidia</taxon>
        <taxon>Marinilabiliales</taxon>
        <taxon>Marinifilaceae</taxon>
        <taxon>Labilibaculum</taxon>
    </lineage>
</organism>
<dbReference type="InterPro" id="IPR018357">
    <property type="entry name" value="Hexapep_transf_CS"/>
</dbReference>
<dbReference type="Gene3D" id="2.160.10.10">
    <property type="entry name" value="Hexapeptide repeat proteins"/>
    <property type="match status" value="1"/>
</dbReference>
<dbReference type="InterPro" id="IPR011004">
    <property type="entry name" value="Trimer_LpxA-like_sf"/>
</dbReference>
<evidence type="ECO:0008006" key="7">
    <source>
        <dbReference type="Google" id="ProtNLM"/>
    </source>
</evidence>
<dbReference type="InterPro" id="IPR001451">
    <property type="entry name" value="Hexapep"/>
</dbReference>
<accession>A0A2N3IES4</accession>
<sequence>MYSLFQLLNRIWVRVYSLIIGDLFANKAIGLRINYPSTILNPKMIKIGENVVIKEHCWLNVFENKEGNALTIGDGVYIGRFCHINAKINVYIHSNVLIADRVYISDTTHVYENNDLPIIKQDCRYEGDIVIKEGAWIGCGVVILPGVTIGLNSVVAANAVVTKDVPDYSIVGGVPAKLIKTIA</sequence>
<evidence type="ECO:0000256" key="3">
    <source>
        <dbReference type="ARBA" id="ARBA00022737"/>
    </source>
</evidence>
<evidence type="ECO:0000256" key="2">
    <source>
        <dbReference type="ARBA" id="ARBA00022679"/>
    </source>
</evidence>
<name>A0A2N3IES4_9BACT</name>
<dbReference type="InterPro" id="IPR051159">
    <property type="entry name" value="Hexapeptide_acetyltransf"/>
</dbReference>
<evidence type="ECO:0000256" key="4">
    <source>
        <dbReference type="ARBA" id="ARBA00023315"/>
    </source>
</evidence>
<reference evidence="5 6" key="1">
    <citation type="journal article" date="2017" name="Front. Microbiol.">
        <title>Labilibaculum manganireducens gen. nov., sp. nov. and Labilibaculum filiforme sp. nov., Novel Bacteroidetes Isolated from Subsurface Sediments of the Baltic Sea.</title>
        <authorList>
            <person name="Vandieken V."/>
            <person name="Marshall I.P."/>
            <person name="Niemann H."/>
            <person name="Engelen B."/>
            <person name="Cypionka H."/>
        </authorList>
    </citation>
    <scope>NUCLEOTIDE SEQUENCE [LARGE SCALE GENOMIC DNA]</scope>
    <source>
        <strain evidence="5 6">59.10-2M</strain>
    </source>
</reference>
<dbReference type="PANTHER" id="PTHR23416:SF23">
    <property type="entry name" value="ACETYLTRANSFERASE C18B11.09C-RELATED"/>
    <property type="match status" value="1"/>
</dbReference>
<proteinExistence type="inferred from homology"/>
<evidence type="ECO:0000313" key="5">
    <source>
        <dbReference type="EMBL" id="PKQ68753.1"/>
    </source>
</evidence>
<dbReference type="Proteomes" id="UP000233618">
    <property type="component" value="Unassembled WGS sequence"/>
</dbReference>
<dbReference type="GO" id="GO:0008374">
    <property type="term" value="F:O-acyltransferase activity"/>
    <property type="evidence" value="ECO:0007669"/>
    <property type="project" value="TreeGrafter"/>
</dbReference>
<dbReference type="AlphaFoldDB" id="A0A2N3IES4"/>
<keyword evidence="4" id="KW-0012">Acyltransferase</keyword>
<dbReference type="Pfam" id="PF00132">
    <property type="entry name" value="Hexapep"/>
    <property type="match status" value="1"/>
</dbReference>
<dbReference type="GO" id="GO:0005829">
    <property type="term" value="C:cytosol"/>
    <property type="evidence" value="ECO:0007669"/>
    <property type="project" value="TreeGrafter"/>
</dbReference>
<comment type="caution">
    <text evidence="5">The sequence shown here is derived from an EMBL/GenBank/DDBJ whole genome shotgun (WGS) entry which is preliminary data.</text>
</comment>
<keyword evidence="6" id="KW-1185">Reference proteome</keyword>
<evidence type="ECO:0000313" key="6">
    <source>
        <dbReference type="Proteomes" id="UP000233618"/>
    </source>
</evidence>
<dbReference type="SUPFAM" id="SSF51161">
    <property type="entry name" value="Trimeric LpxA-like enzymes"/>
    <property type="match status" value="1"/>
</dbReference>
<keyword evidence="3" id="KW-0677">Repeat</keyword>
<protein>
    <recommendedName>
        <fullName evidence="7">Acetyltransferase</fullName>
    </recommendedName>
</protein>
<comment type="similarity">
    <text evidence="1">Belongs to the transferase hexapeptide repeat family.</text>
</comment>
<keyword evidence="2" id="KW-0808">Transferase</keyword>
<dbReference type="CDD" id="cd04647">
    <property type="entry name" value="LbH_MAT_like"/>
    <property type="match status" value="1"/>
</dbReference>
<evidence type="ECO:0000256" key="1">
    <source>
        <dbReference type="ARBA" id="ARBA00007274"/>
    </source>
</evidence>
<gene>
    <name evidence="5" type="ORF">BZG01_03280</name>
</gene>
<dbReference type="PROSITE" id="PS00101">
    <property type="entry name" value="HEXAPEP_TRANSFERASES"/>
    <property type="match status" value="1"/>
</dbReference>
<dbReference type="EMBL" id="MVDE01000003">
    <property type="protein sequence ID" value="PKQ68753.1"/>
    <property type="molecule type" value="Genomic_DNA"/>
</dbReference>
<dbReference type="PANTHER" id="PTHR23416">
    <property type="entry name" value="SIALIC ACID SYNTHASE-RELATED"/>
    <property type="match status" value="1"/>
</dbReference>